<dbReference type="OrthoDB" id="539213at2759"/>
<dbReference type="EMBL" id="KB294570">
    <property type="protein sequence ID" value="ELU14351.1"/>
    <property type="molecule type" value="Genomic_DNA"/>
</dbReference>
<dbReference type="Gene3D" id="1.25.40.20">
    <property type="entry name" value="Ankyrin repeat-containing domain"/>
    <property type="match status" value="1"/>
</dbReference>
<feature type="compositionally biased region" description="Basic and acidic residues" evidence="5">
    <location>
        <begin position="342"/>
        <end position="362"/>
    </location>
</feature>
<dbReference type="InterPro" id="IPR036770">
    <property type="entry name" value="Ankyrin_rpt-contain_sf"/>
</dbReference>
<evidence type="ECO:0000313" key="7">
    <source>
        <dbReference type="EnsemblMetazoa" id="CapteP190474"/>
    </source>
</evidence>
<dbReference type="InterPro" id="IPR002110">
    <property type="entry name" value="Ankyrin_rpt"/>
</dbReference>
<feature type="repeat" description="ANK" evidence="4">
    <location>
        <begin position="53"/>
        <end position="93"/>
    </location>
</feature>
<dbReference type="InterPro" id="IPR042637">
    <property type="entry name" value="AN34A/B/C"/>
</dbReference>
<organism evidence="6">
    <name type="scientific">Capitella teleta</name>
    <name type="common">Polychaete worm</name>
    <dbReference type="NCBI Taxonomy" id="283909"/>
    <lineage>
        <taxon>Eukaryota</taxon>
        <taxon>Metazoa</taxon>
        <taxon>Spiralia</taxon>
        <taxon>Lophotrochozoa</taxon>
        <taxon>Annelida</taxon>
        <taxon>Polychaeta</taxon>
        <taxon>Sedentaria</taxon>
        <taxon>Scolecida</taxon>
        <taxon>Capitellidae</taxon>
        <taxon>Capitella</taxon>
    </lineage>
</organism>
<protein>
    <submittedName>
        <fullName evidence="6 7">Uncharacterized protein</fullName>
    </submittedName>
</protein>
<reference evidence="6 8" key="2">
    <citation type="journal article" date="2013" name="Nature">
        <title>Insights into bilaterian evolution from three spiralian genomes.</title>
        <authorList>
            <person name="Simakov O."/>
            <person name="Marletaz F."/>
            <person name="Cho S.J."/>
            <person name="Edsinger-Gonzales E."/>
            <person name="Havlak P."/>
            <person name="Hellsten U."/>
            <person name="Kuo D.H."/>
            <person name="Larsson T."/>
            <person name="Lv J."/>
            <person name="Arendt D."/>
            <person name="Savage R."/>
            <person name="Osoegawa K."/>
            <person name="de Jong P."/>
            <person name="Grimwood J."/>
            <person name="Chapman J.A."/>
            <person name="Shapiro H."/>
            <person name="Aerts A."/>
            <person name="Otillar R.P."/>
            <person name="Terry A.Y."/>
            <person name="Boore J.L."/>
            <person name="Grigoriev I.V."/>
            <person name="Lindberg D.R."/>
            <person name="Seaver E.C."/>
            <person name="Weisblat D.A."/>
            <person name="Putnam N.H."/>
            <person name="Rokhsar D.S."/>
        </authorList>
    </citation>
    <scope>NUCLEOTIDE SEQUENCE</scope>
    <source>
        <strain evidence="6 8">I ESC-2004</strain>
    </source>
</reference>
<feature type="region of interest" description="Disordered" evidence="5">
    <location>
        <begin position="262"/>
        <end position="364"/>
    </location>
</feature>
<reference evidence="8" key="1">
    <citation type="submission" date="2012-12" db="EMBL/GenBank/DDBJ databases">
        <authorList>
            <person name="Hellsten U."/>
            <person name="Grimwood J."/>
            <person name="Chapman J.A."/>
            <person name="Shapiro H."/>
            <person name="Aerts A."/>
            <person name="Otillar R.P."/>
            <person name="Terry A.Y."/>
            <person name="Boore J.L."/>
            <person name="Simakov O."/>
            <person name="Marletaz F."/>
            <person name="Cho S.-J."/>
            <person name="Edsinger-Gonzales E."/>
            <person name="Havlak P."/>
            <person name="Kuo D.-H."/>
            <person name="Larsson T."/>
            <person name="Lv J."/>
            <person name="Arendt D."/>
            <person name="Savage R."/>
            <person name="Osoegawa K."/>
            <person name="de Jong P."/>
            <person name="Lindberg D.R."/>
            <person name="Seaver E.C."/>
            <person name="Weisblat D.A."/>
            <person name="Putnam N.H."/>
            <person name="Grigoriev I.V."/>
            <person name="Rokhsar D.S."/>
        </authorList>
    </citation>
    <scope>NUCLEOTIDE SEQUENCE</scope>
    <source>
        <strain evidence="8">I ESC-2004</strain>
    </source>
</reference>
<keyword evidence="3 4" id="KW-0040">ANK repeat</keyword>
<dbReference type="SUPFAM" id="SSF48403">
    <property type="entry name" value="Ankyrin repeat"/>
    <property type="match status" value="1"/>
</dbReference>
<reference evidence="7" key="3">
    <citation type="submission" date="2015-06" db="UniProtKB">
        <authorList>
            <consortium name="EnsemblMetazoa"/>
        </authorList>
    </citation>
    <scope>IDENTIFICATION</scope>
</reference>
<evidence type="ECO:0000256" key="1">
    <source>
        <dbReference type="ARBA" id="ARBA00010029"/>
    </source>
</evidence>
<evidence type="ECO:0000313" key="8">
    <source>
        <dbReference type="Proteomes" id="UP000014760"/>
    </source>
</evidence>
<dbReference type="PANTHER" id="PTHR24156">
    <property type="entry name" value="ANK_REP_REGION DOMAIN-CONTAINING PROTEIN"/>
    <property type="match status" value="1"/>
</dbReference>
<evidence type="ECO:0000256" key="5">
    <source>
        <dbReference type="SAM" id="MobiDB-lite"/>
    </source>
</evidence>
<dbReference type="HOGENOM" id="CLU_706455_0_0_1"/>
<dbReference type="PROSITE" id="PS50088">
    <property type="entry name" value="ANK_REPEAT"/>
    <property type="match status" value="1"/>
</dbReference>
<name>R7VDG4_CAPTE</name>
<dbReference type="EMBL" id="AMQN01038736">
    <property type="status" value="NOT_ANNOTATED_CDS"/>
    <property type="molecule type" value="Genomic_DNA"/>
</dbReference>
<evidence type="ECO:0000313" key="6">
    <source>
        <dbReference type="EMBL" id="ELU14351.1"/>
    </source>
</evidence>
<dbReference type="EnsemblMetazoa" id="CapteT190474">
    <property type="protein sequence ID" value="CapteP190474"/>
    <property type="gene ID" value="CapteG190474"/>
</dbReference>
<dbReference type="SMART" id="SM00248">
    <property type="entry name" value="ANK"/>
    <property type="match status" value="3"/>
</dbReference>
<dbReference type="Proteomes" id="UP000014760">
    <property type="component" value="Unassembled WGS sequence"/>
</dbReference>
<evidence type="ECO:0000256" key="2">
    <source>
        <dbReference type="ARBA" id="ARBA00022737"/>
    </source>
</evidence>
<comment type="similarity">
    <text evidence="1">Belongs to the ANKRD34 family.</text>
</comment>
<keyword evidence="8" id="KW-1185">Reference proteome</keyword>
<evidence type="ECO:0000256" key="3">
    <source>
        <dbReference type="ARBA" id="ARBA00023043"/>
    </source>
</evidence>
<dbReference type="STRING" id="283909.R7VDG4"/>
<evidence type="ECO:0000256" key="4">
    <source>
        <dbReference type="PROSITE-ProRule" id="PRU00023"/>
    </source>
</evidence>
<sequence length="391" mass="43909">MCCRSEVGMDTQVLHVPNRATAFHILRAAWLRRCRLTRLLLERDADVNSRNSDGETALMLALVSTHDDDQTSDRIKYLQLLLQHGADPNLQEVRHGNTALMLACRSVAAWAPRAIILLLSFGANPSTCNRHGHLPIQMAALAGHGEIALNKLLKGTKQLCHESAVDVLHKIVRSNCIDISQRQTNLSSKNYTRKENILSRKMSLRNMTLDLNPEDKLRRTLVKRHTCESLVSISCEEPTKPSSDEISLKEMTAVLVRLEKGLVSTNDQRPSTEVSHEDKASDSSKALPSLPTIPQPVLQTRSKGDSRRGSEGQMLQDEISETRRPMFPSLNNKKRIPGIVQEETKRHGSHDDIHKYSPETQKKRAHFCQRSSTVDLGDAVFGSINRKQTRF</sequence>
<accession>R7VDG4</accession>
<keyword evidence="2" id="KW-0677">Repeat</keyword>
<gene>
    <name evidence="6" type="ORF">CAPTEDRAFT_190474</name>
</gene>
<proteinExistence type="inferred from homology"/>
<dbReference type="AlphaFoldDB" id="R7VDG4"/>
<dbReference type="Pfam" id="PF12796">
    <property type="entry name" value="Ank_2"/>
    <property type="match status" value="1"/>
</dbReference>
<feature type="compositionally biased region" description="Polar residues" evidence="5">
    <location>
        <begin position="263"/>
        <end position="273"/>
    </location>
</feature>
<dbReference type="PANTHER" id="PTHR24156:SF3">
    <property type="entry name" value="ANKYRIN REPEAT DOMAIN-CONTAINING PROTEIN 34C-LIKE"/>
    <property type="match status" value="1"/>
</dbReference>